<dbReference type="CDD" id="cd01185">
    <property type="entry name" value="INTN1_C_like"/>
    <property type="match status" value="1"/>
</dbReference>
<dbReference type="InterPro" id="IPR035386">
    <property type="entry name" value="Arm-DNA-bind_5"/>
</dbReference>
<dbReference type="GO" id="GO:0006310">
    <property type="term" value="P:DNA recombination"/>
    <property type="evidence" value="ECO:0007669"/>
    <property type="project" value="UniProtKB-KW"/>
</dbReference>
<evidence type="ECO:0000256" key="2">
    <source>
        <dbReference type="ARBA" id="ARBA00023125"/>
    </source>
</evidence>
<dbReference type="Pfam" id="PF13102">
    <property type="entry name" value="Phage_int_SAM_5"/>
    <property type="match status" value="1"/>
</dbReference>
<dbReference type="AlphaFoldDB" id="A0A415HF91"/>
<evidence type="ECO:0000313" key="6">
    <source>
        <dbReference type="Proteomes" id="UP000284417"/>
    </source>
</evidence>
<dbReference type="Pfam" id="PF17293">
    <property type="entry name" value="Arm-DNA-bind_5"/>
    <property type="match status" value="1"/>
</dbReference>
<accession>A0A415HF91</accession>
<evidence type="ECO:0000313" key="5">
    <source>
        <dbReference type="EMBL" id="RHK90842.1"/>
    </source>
</evidence>
<keyword evidence="2" id="KW-0238">DNA-binding</keyword>
<keyword evidence="3" id="KW-0233">DNA recombination</keyword>
<dbReference type="InterPro" id="IPR002104">
    <property type="entry name" value="Integrase_catalytic"/>
</dbReference>
<dbReference type="GO" id="GO:0003677">
    <property type="term" value="F:DNA binding"/>
    <property type="evidence" value="ECO:0007669"/>
    <property type="project" value="UniProtKB-KW"/>
</dbReference>
<gene>
    <name evidence="5" type="ORF">DW042_21190</name>
</gene>
<dbReference type="InterPro" id="IPR013762">
    <property type="entry name" value="Integrase-like_cat_sf"/>
</dbReference>
<dbReference type="RefSeq" id="WP_118408686.1">
    <property type="nucleotide sequence ID" value="NZ_JAIWWH010000042.1"/>
</dbReference>
<dbReference type="PANTHER" id="PTHR30349:SF64">
    <property type="entry name" value="PROPHAGE INTEGRASE INTD-RELATED"/>
    <property type="match status" value="1"/>
</dbReference>
<organism evidence="5 6">
    <name type="scientific">Bacteroides xylanisolvens</name>
    <dbReference type="NCBI Taxonomy" id="371601"/>
    <lineage>
        <taxon>Bacteria</taxon>
        <taxon>Pseudomonadati</taxon>
        <taxon>Bacteroidota</taxon>
        <taxon>Bacteroidia</taxon>
        <taxon>Bacteroidales</taxon>
        <taxon>Bacteroidaceae</taxon>
        <taxon>Bacteroides</taxon>
    </lineage>
</organism>
<dbReference type="Gene3D" id="1.10.150.130">
    <property type="match status" value="1"/>
</dbReference>
<comment type="similarity">
    <text evidence="1">Belongs to the 'phage' integrase family.</text>
</comment>
<dbReference type="SUPFAM" id="SSF56349">
    <property type="entry name" value="DNA breaking-rejoining enzymes"/>
    <property type="match status" value="1"/>
</dbReference>
<reference evidence="5 6" key="1">
    <citation type="submission" date="2018-08" db="EMBL/GenBank/DDBJ databases">
        <title>A genome reference for cultivated species of the human gut microbiota.</title>
        <authorList>
            <person name="Zou Y."/>
            <person name="Xue W."/>
            <person name="Luo G."/>
        </authorList>
    </citation>
    <scope>NUCLEOTIDE SEQUENCE [LARGE SCALE GENOMIC DNA]</scope>
    <source>
        <strain evidence="5 6">AF39-6AC</strain>
    </source>
</reference>
<dbReference type="EMBL" id="QROC01000038">
    <property type="protein sequence ID" value="RHK90842.1"/>
    <property type="molecule type" value="Genomic_DNA"/>
</dbReference>
<proteinExistence type="inferred from homology"/>
<dbReference type="GO" id="GO:0015074">
    <property type="term" value="P:DNA integration"/>
    <property type="evidence" value="ECO:0007669"/>
    <property type="project" value="InterPro"/>
</dbReference>
<protein>
    <submittedName>
        <fullName evidence="5">Site-specific integrase</fullName>
    </submittedName>
</protein>
<dbReference type="Proteomes" id="UP000284417">
    <property type="component" value="Unassembled WGS sequence"/>
</dbReference>
<sequence length="415" mass="48350">MKNMKIMLYKSNQKRDGSYPVCLRISKDGKRKYVSLGLSAQGVQWNDDADRFKKDKRVCPNYERDNLFLNSCEERAGKILLMFAEKGQNWSLIQFEEEFCCKNRENRINDIFIEHIDLLKATGHIGNAKKFEGTLRMLEKYDKKIKERTCAEIDFKYVTGFNAALEKRGCCGNTRRIYLKPLSVILNKAIKEKKCSLDTYPFGKGGFELGKLSEVTEKRYLLPQELELIKESPQEDFVLERARRLFLFSYYCFGMSMVDMAKLTSANIKVLATGEHIVYKRHKTQNAKEMKPIIIKINEPIKELLDWFKSNTPLMGDYLLPLITKDYGEEELWYEHRRTRYKRINNNMKKLGEKLNIGIKLTTYVARHTMAMQLQGKNVPREVISQVMGHANIDTTATYLASFDTTILDRTVNLL</sequence>
<evidence type="ECO:0000259" key="4">
    <source>
        <dbReference type="PROSITE" id="PS51898"/>
    </source>
</evidence>
<dbReference type="InterPro" id="IPR011010">
    <property type="entry name" value="DNA_brk_join_enz"/>
</dbReference>
<dbReference type="InterPro" id="IPR010998">
    <property type="entry name" value="Integrase_recombinase_N"/>
</dbReference>
<feature type="domain" description="Tyr recombinase" evidence="4">
    <location>
        <begin position="216"/>
        <end position="413"/>
    </location>
</feature>
<dbReference type="InterPro" id="IPR050090">
    <property type="entry name" value="Tyrosine_recombinase_XerCD"/>
</dbReference>
<dbReference type="Pfam" id="PF00589">
    <property type="entry name" value="Phage_integrase"/>
    <property type="match status" value="1"/>
</dbReference>
<dbReference type="PANTHER" id="PTHR30349">
    <property type="entry name" value="PHAGE INTEGRASE-RELATED"/>
    <property type="match status" value="1"/>
</dbReference>
<name>A0A415HF91_9BACE</name>
<dbReference type="PROSITE" id="PS51898">
    <property type="entry name" value="TYR_RECOMBINASE"/>
    <property type="match status" value="1"/>
</dbReference>
<evidence type="ECO:0000256" key="3">
    <source>
        <dbReference type="ARBA" id="ARBA00023172"/>
    </source>
</evidence>
<dbReference type="Gene3D" id="1.10.443.10">
    <property type="entry name" value="Intergrase catalytic core"/>
    <property type="match status" value="1"/>
</dbReference>
<comment type="caution">
    <text evidence="5">The sequence shown here is derived from an EMBL/GenBank/DDBJ whole genome shotgun (WGS) entry which is preliminary data.</text>
</comment>
<evidence type="ECO:0000256" key="1">
    <source>
        <dbReference type="ARBA" id="ARBA00008857"/>
    </source>
</evidence>
<dbReference type="InterPro" id="IPR025269">
    <property type="entry name" value="SAM-like_dom"/>
</dbReference>